<keyword evidence="6" id="KW-0521">NADP</keyword>
<dbReference type="EMBL" id="CP036276">
    <property type="protein sequence ID" value="QDU43361.1"/>
    <property type="molecule type" value="Genomic_DNA"/>
</dbReference>
<dbReference type="InterPro" id="IPR029903">
    <property type="entry name" value="RmlD-like-bd"/>
</dbReference>
<evidence type="ECO:0000256" key="2">
    <source>
        <dbReference type="ARBA" id="ARBA00010944"/>
    </source>
</evidence>
<dbReference type="PANTHER" id="PTHR10491">
    <property type="entry name" value="DTDP-4-DEHYDRORHAMNOSE REDUCTASE"/>
    <property type="match status" value="1"/>
</dbReference>
<dbReference type="KEGG" id="sdyn:Mal52_18330"/>
<comment type="similarity">
    <text evidence="2 6">Belongs to the dTDP-4-dehydrorhamnose reductase family.</text>
</comment>
<dbReference type="Proteomes" id="UP000319383">
    <property type="component" value="Chromosome"/>
</dbReference>
<dbReference type="RefSeq" id="WP_145375476.1">
    <property type="nucleotide sequence ID" value="NZ_CP036276.1"/>
</dbReference>
<dbReference type="InterPro" id="IPR005913">
    <property type="entry name" value="dTDP_dehydrorham_reduct"/>
</dbReference>
<evidence type="ECO:0000259" key="7">
    <source>
        <dbReference type="Pfam" id="PF04321"/>
    </source>
</evidence>
<evidence type="ECO:0000256" key="4">
    <source>
        <dbReference type="ARBA" id="ARBA00017099"/>
    </source>
</evidence>
<gene>
    <name evidence="8" type="primary">strL</name>
    <name evidence="8" type="ORF">Mal52_18330</name>
</gene>
<keyword evidence="6 8" id="KW-0560">Oxidoreductase</keyword>
<comment type="catalytic activity">
    <reaction evidence="5">
        <text>dTDP-beta-L-rhamnose + NADP(+) = dTDP-4-dehydro-beta-L-rhamnose + NADPH + H(+)</text>
        <dbReference type="Rhea" id="RHEA:21796"/>
        <dbReference type="ChEBI" id="CHEBI:15378"/>
        <dbReference type="ChEBI" id="CHEBI:57510"/>
        <dbReference type="ChEBI" id="CHEBI:57783"/>
        <dbReference type="ChEBI" id="CHEBI:58349"/>
        <dbReference type="ChEBI" id="CHEBI:62830"/>
        <dbReference type="EC" id="1.1.1.133"/>
    </reaction>
</comment>
<accession>A0A517ZLJ9</accession>
<dbReference type="GO" id="GO:0019305">
    <property type="term" value="P:dTDP-rhamnose biosynthetic process"/>
    <property type="evidence" value="ECO:0007669"/>
    <property type="project" value="UniProtKB-UniPathway"/>
</dbReference>
<reference evidence="8 9" key="1">
    <citation type="submission" date="2019-02" db="EMBL/GenBank/DDBJ databases">
        <title>Deep-cultivation of Planctomycetes and their phenomic and genomic characterization uncovers novel biology.</title>
        <authorList>
            <person name="Wiegand S."/>
            <person name="Jogler M."/>
            <person name="Boedeker C."/>
            <person name="Pinto D."/>
            <person name="Vollmers J."/>
            <person name="Rivas-Marin E."/>
            <person name="Kohn T."/>
            <person name="Peeters S.H."/>
            <person name="Heuer A."/>
            <person name="Rast P."/>
            <person name="Oberbeckmann S."/>
            <person name="Bunk B."/>
            <person name="Jeske O."/>
            <person name="Meyerdierks A."/>
            <person name="Storesund J.E."/>
            <person name="Kallscheuer N."/>
            <person name="Luecker S."/>
            <person name="Lage O.M."/>
            <person name="Pohl T."/>
            <person name="Merkel B.J."/>
            <person name="Hornburger P."/>
            <person name="Mueller R.-W."/>
            <person name="Bruemmer F."/>
            <person name="Labrenz M."/>
            <person name="Spormann A.M."/>
            <person name="Op den Camp H."/>
            <person name="Overmann J."/>
            <person name="Amann R."/>
            <person name="Jetten M.S.M."/>
            <person name="Mascher T."/>
            <person name="Medema M.H."/>
            <person name="Devos D.P."/>
            <person name="Kaster A.-K."/>
            <person name="Ovreas L."/>
            <person name="Rohde M."/>
            <person name="Galperin M.Y."/>
            <person name="Jogler C."/>
        </authorList>
    </citation>
    <scope>NUCLEOTIDE SEQUENCE [LARGE SCALE GENOMIC DNA]</scope>
    <source>
        <strain evidence="8 9">Mal52</strain>
    </source>
</reference>
<dbReference type="AlphaFoldDB" id="A0A517ZLJ9"/>
<evidence type="ECO:0000256" key="3">
    <source>
        <dbReference type="ARBA" id="ARBA00012929"/>
    </source>
</evidence>
<name>A0A517ZLJ9_9PLAN</name>
<protein>
    <recommendedName>
        <fullName evidence="4 6">dTDP-4-dehydrorhamnose reductase</fullName>
        <ecNumber evidence="3 6">1.1.1.133</ecNumber>
    </recommendedName>
</protein>
<comment type="pathway">
    <text evidence="1 6">Carbohydrate biosynthesis; dTDP-L-rhamnose biosynthesis.</text>
</comment>
<comment type="function">
    <text evidence="6">Catalyzes the reduction of dTDP-6-deoxy-L-lyxo-4-hexulose to yield dTDP-L-rhamnose.</text>
</comment>
<dbReference type="Pfam" id="PF04321">
    <property type="entry name" value="RmlD_sub_bind"/>
    <property type="match status" value="1"/>
</dbReference>
<dbReference type="CDD" id="cd05254">
    <property type="entry name" value="dTDP_HR_like_SDR_e"/>
    <property type="match status" value="1"/>
</dbReference>
<evidence type="ECO:0000256" key="5">
    <source>
        <dbReference type="ARBA" id="ARBA00048200"/>
    </source>
</evidence>
<dbReference type="GO" id="GO:0008831">
    <property type="term" value="F:dTDP-4-dehydrorhamnose reductase activity"/>
    <property type="evidence" value="ECO:0007669"/>
    <property type="project" value="UniProtKB-EC"/>
</dbReference>
<evidence type="ECO:0000256" key="1">
    <source>
        <dbReference type="ARBA" id="ARBA00004781"/>
    </source>
</evidence>
<evidence type="ECO:0000313" key="9">
    <source>
        <dbReference type="Proteomes" id="UP000319383"/>
    </source>
</evidence>
<evidence type="ECO:0000313" key="8">
    <source>
        <dbReference type="EMBL" id="QDU43361.1"/>
    </source>
</evidence>
<dbReference type="GO" id="GO:0005829">
    <property type="term" value="C:cytosol"/>
    <property type="evidence" value="ECO:0007669"/>
    <property type="project" value="TreeGrafter"/>
</dbReference>
<proteinExistence type="inferred from homology"/>
<evidence type="ECO:0000256" key="6">
    <source>
        <dbReference type="RuleBase" id="RU364082"/>
    </source>
</evidence>
<keyword evidence="9" id="KW-1185">Reference proteome</keyword>
<dbReference type="Gene3D" id="3.40.50.720">
    <property type="entry name" value="NAD(P)-binding Rossmann-like Domain"/>
    <property type="match status" value="1"/>
</dbReference>
<dbReference type="NCBIfam" id="TIGR01214">
    <property type="entry name" value="rmlD"/>
    <property type="match status" value="1"/>
</dbReference>
<organism evidence="8 9">
    <name type="scientific">Symmachiella dynata</name>
    <dbReference type="NCBI Taxonomy" id="2527995"/>
    <lineage>
        <taxon>Bacteria</taxon>
        <taxon>Pseudomonadati</taxon>
        <taxon>Planctomycetota</taxon>
        <taxon>Planctomycetia</taxon>
        <taxon>Planctomycetales</taxon>
        <taxon>Planctomycetaceae</taxon>
        <taxon>Symmachiella</taxon>
    </lineage>
</organism>
<feature type="domain" description="RmlD-like substrate binding" evidence="7">
    <location>
        <begin position="1"/>
        <end position="280"/>
    </location>
</feature>
<dbReference type="UniPathway" id="UPA00124"/>
<dbReference type="SUPFAM" id="SSF51735">
    <property type="entry name" value="NAD(P)-binding Rossmann-fold domains"/>
    <property type="match status" value="1"/>
</dbReference>
<dbReference type="EC" id="1.1.1.133" evidence="3 6"/>
<dbReference type="Gene3D" id="3.90.25.10">
    <property type="entry name" value="UDP-galactose 4-epimerase, domain 1"/>
    <property type="match status" value="1"/>
</dbReference>
<dbReference type="InterPro" id="IPR036291">
    <property type="entry name" value="NAD(P)-bd_dom_sf"/>
</dbReference>
<sequence>MRIALTGARGQLASDLLPLLGNDVVPLGHAELDITRPDDVAAKLREIQPDFVINCAAYNLVDKAEEEPEVAYAVNATGPKNLAQSCADLGIGLAHISSDYVFGQDAQRAVPYTEDDPPGPQGAYAQSKRAGEEFVSSICPRHFVIRTCGLYGIASTRGKGNFVETMLRLGSERDQLSVVNDQRCTPSWTVDVARAIAALIETDQYGLYHATNSGSMTWFEFAAEIFRQSGTQVELSPITTAEFGAPAARPPYSVLSCQKLTDATGLEMPPWQEALANFLSRR</sequence>
<dbReference type="PANTHER" id="PTHR10491:SF4">
    <property type="entry name" value="METHIONINE ADENOSYLTRANSFERASE 2 SUBUNIT BETA"/>
    <property type="match status" value="1"/>
</dbReference>